<dbReference type="Proteomes" id="UP000077266">
    <property type="component" value="Unassembled WGS sequence"/>
</dbReference>
<dbReference type="AlphaFoldDB" id="A0A165E3V3"/>
<organism evidence="2 3">
    <name type="scientific">Exidia glandulosa HHB12029</name>
    <dbReference type="NCBI Taxonomy" id="1314781"/>
    <lineage>
        <taxon>Eukaryota</taxon>
        <taxon>Fungi</taxon>
        <taxon>Dikarya</taxon>
        <taxon>Basidiomycota</taxon>
        <taxon>Agaricomycotina</taxon>
        <taxon>Agaricomycetes</taxon>
        <taxon>Auriculariales</taxon>
        <taxon>Exidiaceae</taxon>
        <taxon>Exidia</taxon>
    </lineage>
</organism>
<feature type="region of interest" description="Disordered" evidence="1">
    <location>
        <begin position="325"/>
        <end position="356"/>
    </location>
</feature>
<keyword evidence="3" id="KW-1185">Reference proteome</keyword>
<accession>A0A165E3V3</accession>
<name>A0A165E3V3_EXIGL</name>
<gene>
    <name evidence="2" type="ORF">EXIGLDRAFT_232819</name>
</gene>
<dbReference type="InParanoid" id="A0A165E3V3"/>
<dbReference type="EMBL" id="KV426169">
    <property type="protein sequence ID" value="KZV86014.1"/>
    <property type="molecule type" value="Genomic_DNA"/>
</dbReference>
<proteinExistence type="predicted"/>
<evidence type="ECO:0000256" key="1">
    <source>
        <dbReference type="SAM" id="MobiDB-lite"/>
    </source>
</evidence>
<evidence type="ECO:0000313" key="2">
    <source>
        <dbReference type="EMBL" id="KZV86014.1"/>
    </source>
</evidence>
<evidence type="ECO:0000313" key="3">
    <source>
        <dbReference type="Proteomes" id="UP000077266"/>
    </source>
</evidence>
<reference evidence="2 3" key="1">
    <citation type="journal article" date="2016" name="Mol. Biol. Evol.">
        <title>Comparative Genomics of Early-Diverging Mushroom-Forming Fungi Provides Insights into the Origins of Lignocellulose Decay Capabilities.</title>
        <authorList>
            <person name="Nagy L.G."/>
            <person name="Riley R."/>
            <person name="Tritt A."/>
            <person name="Adam C."/>
            <person name="Daum C."/>
            <person name="Floudas D."/>
            <person name="Sun H."/>
            <person name="Yadav J.S."/>
            <person name="Pangilinan J."/>
            <person name="Larsson K.H."/>
            <person name="Matsuura K."/>
            <person name="Barry K."/>
            <person name="Labutti K."/>
            <person name="Kuo R."/>
            <person name="Ohm R.A."/>
            <person name="Bhattacharya S.S."/>
            <person name="Shirouzu T."/>
            <person name="Yoshinaga Y."/>
            <person name="Martin F.M."/>
            <person name="Grigoriev I.V."/>
            <person name="Hibbett D.S."/>
        </authorList>
    </citation>
    <scope>NUCLEOTIDE SEQUENCE [LARGE SCALE GENOMIC DNA]</scope>
    <source>
        <strain evidence="2 3">HHB12029</strain>
    </source>
</reference>
<sequence length="423" mass="47621">MRADSSFDVVASDNLKRRDFDFFKTSKAPRACGGHDSQHCDGTLVRLSIARRRQGTWCMADVSAWWHALPVQRFASSLRSPGPRFARRVRRMLFVPWHVQLFSNSHLTTTQTGCEATRLRLAPDTTPRPRGRACCDVTTHSDFRSRFRQVTSGDLCRVLLDKSTRVTSVRFSSSYLATLWMRRGGPLHLVRLTLEHVRSVSRSQPSIACTFGARRPRPYCPPHDHVTDSYLATSGGRPIPCDALQRFVSHCGRVDDDDRSSFSHPMCERLVLPTRVPLWPSPFFATLRTRRERPLHLARLDSEHVRSASETVTFDITTPPRAACSSDRLHLPTGPSPDFSTPGARATRRHPHPTSAPNTRRLLGLLVYLAFEFSRTVVVLLCSVARFSLPTHPFASIAVAARRRGICWPLHDGRPSLTSRLCG</sequence>
<protein>
    <submittedName>
        <fullName evidence="2">Uncharacterized protein</fullName>
    </submittedName>
</protein>